<accession>A0A6A7NC72</accession>
<feature type="domain" description="GGDEF" evidence="4">
    <location>
        <begin position="243"/>
        <end position="373"/>
    </location>
</feature>
<feature type="transmembrane region" description="Helical" evidence="3">
    <location>
        <begin position="109"/>
        <end position="129"/>
    </location>
</feature>
<dbReference type="FunFam" id="3.30.70.270:FF:000001">
    <property type="entry name" value="Diguanylate cyclase domain protein"/>
    <property type="match status" value="1"/>
</dbReference>
<dbReference type="AlphaFoldDB" id="A0A6A7NC72"/>
<dbReference type="RefSeq" id="WP_152841788.1">
    <property type="nucleotide sequence ID" value="NZ_WHUG01000026.1"/>
</dbReference>
<comment type="catalytic activity">
    <reaction evidence="2">
        <text>2 GTP = 3',3'-c-di-GMP + 2 diphosphate</text>
        <dbReference type="Rhea" id="RHEA:24898"/>
        <dbReference type="ChEBI" id="CHEBI:33019"/>
        <dbReference type="ChEBI" id="CHEBI:37565"/>
        <dbReference type="ChEBI" id="CHEBI:58805"/>
        <dbReference type="EC" id="2.7.7.65"/>
    </reaction>
</comment>
<dbReference type="CDD" id="cd01949">
    <property type="entry name" value="GGDEF"/>
    <property type="match status" value="1"/>
</dbReference>
<keyword evidence="3" id="KW-0812">Transmembrane</keyword>
<feature type="transmembrane region" description="Helical" evidence="3">
    <location>
        <begin position="27"/>
        <end position="46"/>
    </location>
</feature>
<dbReference type="InterPro" id="IPR000160">
    <property type="entry name" value="GGDEF_dom"/>
</dbReference>
<dbReference type="Pfam" id="PF00990">
    <property type="entry name" value="GGDEF"/>
    <property type="match status" value="1"/>
</dbReference>
<dbReference type="GO" id="GO:0052621">
    <property type="term" value="F:diguanylate cyclase activity"/>
    <property type="evidence" value="ECO:0007669"/>
    <property type="project" value="UniProtKB-EC"/>
</dbReference>
<sequence length="383" mass="42297">MSTLMAGAMSVVLYSAYLSFPREIKGLDYWAAGLILLALGAVLFSLRNSTSGQTFILLCANSTLIWGVGLAMIGTQKFYGRKPAWWLFHLVWACAMLGVGYWLVIQPHFAARVAVFSFLISIFYINQVAMVWRYGERHFSTIFFGILLVLQTLVVLTRGLLAVFYGGAQVNLTSIGPFQSIYLAAGHFMVLLLAVSFKAVATRHLQTILERRSTLDPLTQVLNRRGFADIYAKEHALLRRESTAMTMLSIDLDYFKKINDCHGHATGDRVLVDVAAVIGKALRVSDHVARFGGEEFIVLLPTTGLDRAHHIAERILLAVREPGRDGLPTYTVSIGIACQTSADEDLDGILMRADEALYSAKERGRDRIEIASMPVAPLRAVPA</sequence>
<evidence type="ECO:0000313" key="5">
    <source>
        <dbReference type="EMBL" id="MQA42716.1"/>
    </source>
</evidence>
<evidence type="ECO:0000256" key="3">
    <source>
        <dbReference type="SAM" id="Phobius"/>
    </source>
</evidence>
<dbReference type="PANTHER" id="PTHR45138:SF9">
    <property type="entry name" value="DIGUANYLATE CYCLASE DGCM-RELATED"/>
    <property type="match status" value="1"/>
</dbReference>
<keyword evidence="3" id="KW-1133">Transmembrane helix</keyword>
<feature type="transmembrane region" description="Helical" evidence="3">
    <location>
        <begin position="141"/>
        <end position="161"/>
    </location>
</feature>
<dbReference type="PANTHER" id="PTHR45138">
    <property type="entry name" value="REGULATORY COMPONENTS OF SENSORY TRANSDUCTION SYSTEM"/>
    <property type="match status" value="1"/>
</dbReference>
<dbReference type="NCBIfam" id="TIGR00254">
    <property type="entry name" value="GGDEF"/>
    <property type="match status" value="1"/>
</dbReference>
<dbReference type="PROSITE" id="PS50887">
    <property type="entry name" value="GGDEF"/>
    <property type="match status" value="1"/>
</dbReference>
<proteinExistence type="predicted"/>
<comment type="caution">
    <text evidence="5">The sequence shown here is derived from an EMBL/GenBank/DDBJ whole genome shotgun (WGS) entry which is preliminary data.</text>
</comment>
<evidence type="ECO:0000256" key="1">
    <source>
        <dbReference type="ARBA" id="ARBA00012528"/>
    </source>
</evidence>
<feature type="transmembrane region" description="Helical" evidence="3">
    <location>
        <begin position="85"/>
        <end position="103"/>
    </location>
</feature>
<evidence type="ECO:0000256" key="2">
    <source>
        <dbReference type="ARBA" id="ARBA00034247"/>
    </source>
</evidence>
<keyword evidence="3" id="KW-0472">Membrane</keyword>
<dbReference type="EMBL" id="WHUG01000026">
    <property type="protein sequence ID" value="MQA42716.1"/>
    <property type="molecule type" value="Genomic_DNA"/>
</dbReference>
<reference evidence="5 6" key="1">
    <citation type="submission" date="2019-10" db="EMBL/GenBank/DDBJ databases">
        <title>Two novel species isolated from a subtropical stream in China.</title>
        <authorList>
            <person name="Lu H."/>
        </authorList>
    </citation>
    <scope>NUCLEOTIDE SEQUENCE [LARGE SCALE GENOMIC DNA]</scope>
    <source>
        <strain evidence="5 6">FT29W</strain>
    </source>
</reference>
<dbReference type="SUPFAM" id="SSF55073">
    <property type="entry name" value="Nucleotide cyclase"/>
    <property type="match status" value="1"/>
</dbReference>
<feature type="transmembrane region" description="Helical" evidence="3">
    <location>
        <begin position="181"/>
        <end position="201"/>
    </location>
</feature>
<dbReference type="InterPro" id="IPR050469">
    <property type="entry name" value="Diguanylate_Cyclase"/>
</dbReference>
<gene>
    <name evidence="5" type="ORF">GEV02_31740</name>
</gene>
<dbReference type="EC" id="2.7.7.65" evidence="1"/>
<evidence type="ECO:0000313" key="6">
    <source>
        <dbReference type="Proteomes" id="UP000440498"/>
    </source>
</evidence>
<feature type="transmembrane region" description="Helical" evidence="3">
    <location>
        <begin position="52"/>
        <end position="73"/>
    </location>
</feature>
<dbReference type="SMART" id="SM00267">
    <property type="entry name" value="GGDEF"/>
    <property type="match status" value="1"/>
</dbReference>
<dbReference type="Proteomes" id="UP000440498">
    <property type="component" value="Unassembled WGS sequence"/>
</dbReference>
<organism evidence="5 6">
    <name type="scientific">Rugamonas aquatica</name>
    <dbReference type="NCBI Taxonomy" id="2743357"/>
    <lineage>
        <taxon>Bacteria</taxon>
        <taxon>Pseudomonadati</taxon>
        <taxon>Pseudomonadota</taxon>
        <taxon>Betaproteobacteria</taxon>
        <taxon>Burkholderiales</taxon>
        <taxon>Oxalobacteraceae</taxon>
        <taxon>Telluria group</taxon>
        <taxon>Rugamonas</taxon>
    </lineage>
</organism>
<dbReference type="InterPro" id="IPR029787">
    <property type="entry name" value="Nucleotide_cyclase"/>
</dbReference>
<dbReference type="Gene3D" id="3.30.70.270">
    <property type="match status" value="1"/>
</dbReference>
<protein>
    <recommendedName>
        <fullName evidence="1">diguanylate cyclase</fullName>
        <ecNumber evidence="1">2.7.7.65</ecNumber>
    </recommendedName>
</protein>
<name>A0A6A7NC72_9BURK</name>
<evidence type="ECO:0000259" key="4">
    <source>
        <dbReference type="PROSITE" id="PS50887"/>
    </source>
</evidence>
<dbReference type="InterPro" id="IPR043128">
    <property type="entry name" value="Rev_trsase/Diguanyl_cyclase"/>
</dbReference>
<keyword evidence="6" id="KW-1185">Reference proteome</keyword>